<feature type="disulfide bond" evidence="20">
    <location>
        <begin position="476"/>
        <end position="491"/>
    </location>
</feature>
<evidence type="ECO:0000256" key="20">
    <source>
        <dbReference type="PROSITE-ProRule" id="PRU00124"/>
    </source>
</evidence>
<feature type="disulfide bond" evidence="20">
    <location>
        <begin position="464"/>
        <end position="482"/>
    </location>
</feature>
<keyword evidence="10 20" id="KW-1015">Disulfide bond</keyword>
<keyword evidence="3" id="KW-0597">Phosphoprotein</keyword>
<evidence type="ECO:0000256" key="6">
    <source>
        <dbReference type="ARBA" id="ARBA00022737"/>
    </source>
</evidence>
<keyword evidence="11" id="KW-0675">Receptor</keyword>
<evidence type="ECO:0000256" key="5">
    <source>
        <dbReference type="ARBA" id="ARBA00022729"/>
    </source>
</evidence>
<dbReference type="Gene3D" id="2.40.128.620">
    <property type="match status" value="1"/>
</dbReference>
<evidence type="ECO:0000256" key="7">
    <source>
        <dbReference type="ARBA" id="ARBA00022989"/>
    </source>
</evidence>
<dbReference type="AlphaFoldDB" id="A0A8J6KKK3"/>
<dbReference type="SUPFAM" id="SSF57424">
    <property type="entry name" value="LDL receptor-like module"/>
    <property type="match status" value="1"/>
</dbReference>
<dbReference type="PANTHER" id="PTHR24251:SF27">
    <property type="entry name" value="NEUROPILIN AND TOLLOID-LIKE PROTEIN 1"/>
    <property type="match status" value="1"/>
</dbReference>
<dbReference type="PANTHER" id="PTHR24251">
    <property type="entry name" value="OVOCHYMASE-RELATED"/>
    <property type="match status" value="1"/>
</dbReference>
<feature type="domain" description="CUB" evidence="23">
    <location>
        <begin position="337"/>
        <end position="452"/>
    </location>
</feature>
<dbReference type="CDD" id="cd00041">
    <property type="entry name" value="CUB"/>
    <property type="match status" value="2"/>
</dbReference>
<dbReference type="Proteomes" id="UP000710432">
    <property type="component" value="Unassembled WGS sequence"/>
</dbReference>
<evidence type="ECO:0000256" key="11">
    <source>
        <dbReference type="ARBA" id="ARBA00023170"/>
    </source>
</evidence>
<feature type="disulfide bond" evidence="19">
    <location>
        <begin position="220"/>
        <end position="247"/>
    </location>
</feature>
<evidence type="ECO:0000256" key="13">
    <source>
        <dbReference type="ARBA" id="ARBA00023257"/>
    </source>
</evidence>
<dbReference type="PROSITE" id="PS50068">
    <property type="entry name" value="LDLRA_2"/>
    <property type="match status" value="1"/>
</dbReference>
<dbReference type="GO" id="GO:0098839">
    <property type="term" value="C:postsynaptic density membrane"/>
    <property type="evidence" value="ECO:0007669"/>
    <property type="project" value="UniProtKB-SubCell"/>
</dbReference>
<evidence type="ECO:0000259" key="23">
    <source>
        <dbReference type="PROSITE" id="PS01180"/>
    </source>
</evidence>
<dbReference type="FunFam" id="2.40.128.620:FF:000001">
    <property type="entry name" value="neuropilin and tolloid-like protein 1"/>
    <property type="match status" value="1"/>
</dbReference>
<keyword evidence="7 22" id="KW-1133">Transmembrane helix</keyword>
<dbReference type="GO" id="GO:2000463">
    <property type="term" value="P:positive regulation of excitatory postsynaptic potential"/>
    <property type="evidence" value="ECO:0007669"/>
    <property type="project" value="TreeGrafter"/>
</dbReference>
<feature type="region of interest" description="Disordered" evidence="21">
    <location>
        <begin position="662"/>
        <end position="682"/>
    </location>
</feature>
<feature type="transmembrane region" description="Helical" evidence="22">
    <location>
        <begin position="510"/>
        <end position="530"/>
    </location>
</feature>
<gene>
    <name evidence="24" type="ORF">LTLLF_200620</name>
</gene>
<dbReference type="GO" id="GO:0098978">
    <property type="term" value="C:glutamatergic synapse"/>
    <property type="evidence" value="ECO:0007669"/>
    <property type="project" value="UniProtKB-ARBA"/>
</dbReference>
<keyword evidence="6" id="KW-0677">Repeat</keyword>
<evidence type="ECO:0000256" key="17">
    <source>
        <dbReference type="ARBA" id="ARBA00072539"/>
    </source>
</evidence>
<proteinExistence type="predicted"/>
<dbReference type="Pfam" id="PF00431">
    <property type="entry name" value="CUB"/>
    <property type="match status" value="2"/>
</dbReference>
<evidence type="ECO:0000256" key="15">
    <source>
        <dbReference type="ARBA" id="ARBA00053591"/>
    </source>
</evidence>
<comment type="subunit">
    <text evidence="16">Interacts with PLZ domains of DLG2, DLG3 and DLG4 via its C-terminal TRV domain. Interacts with GRIN2A and GRIN2B via its CUB domains.</text>
</comment>
<keyword evidence="5" id="KW-0732">Signal</keyword>
<dbReference type="CDD" id="cd00112">
    <property type="entry name" value="LDLa"/>
    <property type="match status" value="1"/>
</dbReference>
<dbReference type="InterPro" id="IPR035914">
    <property type="entry name" value="Sperma_CUB_dom_sf"/>
</dbReference>
<dbReference type="InterPro" id="IPR000859">
    <property type="entry name" value="CUB_dom"/>
</dbReference>
<keyword evidence="8" id="KW-0770">Synapse</keyword>
<reference evidence="24" key="1">
    <citation type="submission" date="2020-03" db="EMBL/GenBank/DDBJ databases">
        <title>Studies in the Genomics of Life Span.</title>
        <authorList>
            <person name="Glass D."/>
        </authorList>
    </citation>
    <scope>NUCLEOTIDE SEQUENCE</scope>
    <source>
        <strain evidence="24">LTLLF</strain>
        <tissue evidence="24">Muscle</tissue>
    </source>
</reference>
<keyword evidence="12" id="KW-0325">Glycoprotein</keyword>
<comment type="function">
    <text evidence="15">Involved in the development and/or maintenance of neuronal circuitry. Accessory subunit of the neuronal N-methyl-D-aspartate receptor (NMDAR) critical for maintaining the abundance of GRIN2A-containing NMDARs in the postsynaptic density. Regulates long-term NMDA receptor-dependent synaptic plasticity and cognition, at least in the context of spatial learning and memory.</text>
</comment>
<feature type="region of interest" description="Disordered" evidence="21">
    <location>
        <begin position="45"/>
        <end position="69"/>
    </location>
</feature>
<evidence type="ECO:0000256" key="21">
    <source>
        <dbReference type="SAM" id="MobiDB-lite"/>
    </source>
</evidence>
<dbReference type="Gene3D" id="2.60.120.290">
    <property type="entry name" value="Spermadhesin, CUB domain"/>
    <property type="match status" value="2"/>
</dbReference>
<dbReference type="SUPFAM" id="SSF49854">
    <property type="entry name" value="Spermadhesin, CUB domain"/>
    <property type="match status" value="2"/>
</dbReference>
<feature type="region of interest" description="Disordered" evidence="21">
    <location>
        <begin position="121"/>
        <end position="168"/>
    </location>
</feature>
<dbReference type="GO" id="GO:0035255">
    <property type="term" value="F:ionotropic glutamate receptor binding"/>
    <property type="evidence" value="ECO:0007669"/>
    <property type="project" value="TreeGrafter"/>
</dbReference>
<accession>A0A8J6KKK3</accession>
<organism evidence="24 25">
    <name type="scientific">Microtus ochrogaster</name>
    <name type="common">Prairie vole</name>
    <dbReference type="NCBI Taxonomy" id="79684"/>
    <lineage>
        <taxon>Eukaryota</taxon>
        <taxon>Metazoa</taxon>
        <taxon>Chordata</taxon>
        <taxon>Craniata</taxon>
        <taxon>Vertebrata</taxon>
        <taxon>Euteleostomi</taxon>
        <taxon>Mammalia</taxon>
        <taxon>Eutheria</taxon>
        <taxon>Euarchontoglires</taxon>
        <taxon>Glires</taxon>
        <taxon>Rodentia</taxon>
        <taxon>Myomorpha</taxon>
        <taxon>Muroidea</taxon>
        <taxon>Cricetidae</taxon>
        <taxon>Arvicolinae</taxon>
        <taxon>Microtus</taxon>
    </lineage>
</organism>
<evidence type="ECO:0000256" key="19">
    <source>
        <dbReference type="PROSITE-ProRule" id="PRU00059"/>
    </source>
</evidence>
<evidence type="ECO:0000256" key="1">
    <source>
        <dbReference type="ARBA" id="ARBA00004479"/>
    </source>
</evidence>
<keyword evidence="13" id="KW-0628">Postsynaptic cell membrane</keyword>
<comment type="caution">
    <text evidence="19">Lacks conserved residue(s) required for the propagation of feature annotation.</text>
</comment>
<evidence type="ECO:0000256" key="10">
    <source>
        <dbReference type="ARBA" id="ARBA00023157"/>
    </source>
</evidence>
<evidence type="ECO:0000256" key="22">
    <source>
        <dbReference type="SAM" id="Phobius"/>
    </source>
</evidence>
<keyword evidence="9 22" id="KW-0472">Membrane</keyword>
<protein>
    <recommendedName>
        <fullName evidence="17">Neuropilin and tolloid-like protein 1</fullName>
    </recommendedName>
    <alternativeName>
        <fullName evidence="18">Brain-specific transmembrane protein containing 2 CUB and 1 LDL-receptor class A domains protein 1</fullName>
    </alternativeName>
</protein>
<dbReference type="Pfam" id="PF00057">
    <property type="entry name" value="Ldl_recept_a"/>
    <property type="match status" value="1"/>
</dbReference>
<comment type="subcellular location">
    <subcellularLocation>
        <location evidence="1">Membrane</location>
        <topology evidence="1">Single-pass type I membrane protein</topology>
    </subcellularLocation>
    <subcellularLocation>
        <location evidence="14">Postsynaptic density membrane</location>
    </subcellularLocation>
</comment>
<evidence type="ECO:0000256" key="12">
    <source>
        <dbReference type="ARBA" id="ARBA00023180"/>
    </source>
</evidence>
<evidence type="ECO:0000256" key="18">
    <source>
        <dbReference type="ARBA" id="ARBA00077942"/>
    </source>
</evidence>
<name>A0A8J6KKK3_MICOH</name>
<dbReference type="SMART" id="SM00042">
    <property type="entry name" value="CUB"/>
    <property type="match status" value="2"/>
</dbReference>
<keyword evidence="2" id="KW-1003">Cell membrane</keyword>
<evidence type="ECO:0000256" key="16">
    <source>
        <dbReference type="ARBA" id="ARBA00065275"/>
    </source>
</evidence>
<dbReference type="PROSITE" id="PS01209">
    <property type="entry name" value="LDLRA_1"/>
    <property type="match status" value="1"/>
</dbReference>
<dbReference type="InterPro" id="IPR023415">
    <property type="entry name" value="LDLR_class-A_CS"/>
</dbReference>
<dbReference type="FunFam" id="2.60.120.290:FF:000020">
    <property type="entry name" value="Neuropilin and tolloid-like protein 2 isoform 1"/>
    <property type="match status" value="1"/>
</dbReference>
<comment type="caution">
    <text evidence="24">The sequence shown here is derived from an EMBL/GenBank/DDBJ whole genome shotgun (WGS) entry which is preliminary data.</text>
</comment>
<evidence type="ECO:0000313" key="24">
    <source>
        <dbReference type="EMBL" id="KAH0500513.1"/>
    </source>
</evidence>
<dbReference type="InterPro" id="IPR002172">
    <property type="entry name" value="LDrepeatLR_classA_rpt"/>
</dbReference>
<keyword evidence="4 22" id="KW-0812">Transmembrane</keyword>
<dbReference type="EMBL" id="JAATJU010027400">
    <property type="protein sequence ID" value="KAH0500513.1"/>
    <property type="molecule type" value="Genomic_DNA"/>
</dbReference>
<dbReference type="SMART" id="SM00192">
    <property type="entry name" value="LDLa"/>
    <property type="match status" value="1"/>
</dbReference>
<evidence type="ECO:0000256" key="4">
    <source>
        <dbReference type="ARBA" id="ARBA00022692"/>
    </source>
</evidence>
<dbReference type="FunFam" id="2.60.120.290:FF:000016">
    <property type="entry name" value="neuropilin and tolloid-like protein 2"/>
    <property type="match status" value="1"/>
</dbReference>
<evidence type="ECO:0000256" key="14">
    <source>
        <dbReference type="ARBA" id="ARBA00034112"/>
    </source>
</evidence>
<dbReference type="InterPro" id="IPR036055">
    <property type="entry name" value="LDL_receptor-like_sf"/>
</dbReference>
<dbReference type="PROSITE" id="PS01180">
    <property type="entry name" value="CUB"/>
    <property type="match status" value="2"/>
</dbReference>
<evidence type="ECO:0000256" key="3">
    <source>
        <dbReference type="ARBA" id="ARBA00022553"/>
    </source>
</evidence>
<feature type="disulfide bond" evidence="20">
    <location>
        <begin position="457"/>
        <end position="469"/>
    </location>
</feature>
<evidence type="ECO:0000313" key="25">
    <source>
        <dbReference type="Proteomes" id="UP000710432"/>
    </source>
</evidence>
<evidence type="ECO:0000256" key="8">
    <source>
        <dbReference type="ARBA" id="ARBA00023018"/>
    </source>
</evidence>
<feature type="compositionally biased region" description="Gly residues" evidence="21">
    <location>
        <begin position="156"/>
        <end position="167"/>
    </location>
</feature>
<evidence type="ECO:0000256" key="9">
    <source>
        <dbReference type="ARBA" id="ARBA00023136"/>
    </source>
</evidence>
<evidence type="ECO:0000256" key="2">
    <source>
        <dbReference type="ARBA" id="ARBA00022475"/>
    </source>
</evidence>
<feature type="domain" description="CUB" evidence="23">
    <location>
        <begin position="220"/>
        <end position="334"/>
    </location>
</feature>
<sequence>MRKLDVWRVRCKTNTGFLSKEISALISCENRLLRTMKLTRKQYQELRRVSSRPPKAGERRAASGHPPGDAARTWCSWWMRLAIEQASATAFAVARPVVAVGRDRYPPCAFCRRVQIGSRHWAPRGSPRACSRPRADCPPRPPDSCGGGDDAEEEGAAGGSAHGGGRRPGVMRASWWRCWLRGGERAKEVIASLIILHSSGATKKGTEKQITSETQKSVQCGTWTKHADGGVFTSPNYPSKYPPDRECVYIIEAAPRQCIELYFDEKYSIEPSWECKFDHIEVRDGPFGFSPIIGRFCGQQNPPVIKSSGRFLWIKFFADGELESMGFSARYNFTPACEFEMGGPEGIVESIQILKEGKASASEAVDCKWYIRAPPRSKIYLRFLDYEMQNSNECKRNFVAVYDGSSSVEDLKAKFCSTVANDVMLRTGLGVIRMWADEGSRNSRFQMLFTSFQEPPCEGNTFFCHSNMCINNTLVCNGLQNCVYPWDENHCKEKRKTSLLDQLTNTSGTVIGVTSCIVIILIIVSVIVQIKQPRKKYVQRKSDFDQTVFQEVFEPPHYELCTLRGTGATADFADDFENYHKLRRSSSKCIHDHHCGSQLSSAKGSRSNLSTRDASILAEIPTQPVKPLIPPVNRRNILVMKHNYSQDAADACDIDEIEEVPTTSHRLSRHEKSVQRSVSIDF</sequence>